<protein>
    <recommendedName>
        <fullName evidence="2">Reverse transcriptase zinc-binding domain-containing protein</fullName>
    </recommendedName>
</protein>
<feature type="domain" description="Reverse transcriptase zinc-binding" evidence="2">
    <location>
        <begin position="53"/>
        <end position="102"/>
    </location>
</feature>
<dbReference type="Pfam" id="PF13966">
    <property type="entry name" value="zf-RVT"/>
    <property type="match status" value="1"/>
</dbReference>
<evidence type="ECO:0000313" key="4">
    <source>
        <dbReference type="Proteomes" id="UP000712600"/>
    </source>
</evidence>
<dbReference type="InterPro" id="IPR026960">
    <property type="entry name" value="RVT-Znf"/>
</dbReference>
<dbReference type="AlphaFoldDB" id="A0A8S9S6P8"/>
<dbReference type="Proteomes" id="UP000712600">
    <property type="component" value="Unassembled WGS sequence"/>
</dbReference>
<proteinExistence type="predicted"/>
<evidence type="ECO:0000259" key="2">
    <source>
        <dbReference type="Pfam" id="PF13966"/>
    </source>
</evidence>
<feature type="signal peptide" evidence="1">
    <location>
        <begin position="1"/>
        <end position="30"/>
    </location>
</feature>
<accession>A0A8S9S6P8</accession>
<sequence length="134" mass="15304">MEGKSVSGMIIGLFMVFWATLRDWPHQAVPSEPDTFLWGPSNSCSGIFSTKKTWEFFRPRAETKEWSQMWGLMDSGVCTLCSTDQESRDHLFNNCRFAAGGWDRVKHKLGSPGVRITSWNDLIEWLLLKTGSVR</sequence>
<comment type="caution">
    <text evidence="3">The sequence shown here is derived from an EMBL/GenBank/DDBJ whole genome shotgun (WGS) entry which is preliminary data.</text>
</comment>
<feature type="chain" id="PRO_5035768668" description="Reverse transcriptase zinc-binding domain-containing protein" evidence="1">
    <location>
        <begin position="31"/>
        <end position="134"/>
    </location>
</feature>
<reference evidence="3" key="1">
    <citation type="submission" date="2019-12" db="EMBL/GenBank/DDBJ databases">
        <title>Genome sequencing and annotation of Brassica cretica.</title>
        <authorList>
            <person name="Studholme D.J."/>
            <person name="Sarris P."/>
        </authorList>
    </citation>
    <scope>NUCLEOTIDE SEQUENCE</scope>
    <source>
        <strain evidence="3">PFS-109/04</strain>
        <tissue evidence="3">Leaf</tissue>
    </source>
</reference>
<evidence type="ECO:0000256" key="1">
    <source>
        <dbReference type="SAM" id="SignalP"/>
    </source>
</evidence>
<keyword evidence="1" id="KW-0732">Signal</keyword>
<gene>
    <name evidence="3" type="ORF">F2Q69_00028762</name>
</gene>
<evidence type="ECO:0000313" key="3">
    <source>
        <dbReference type="EMBL" id="KAF3589235.1"/>
    </source>
</evidence>
<name>A0A8S9S6P8_BRACR</name>
<organism evidence="3 4">
    <name type="scientific">Brassica cretica</name>
    <name type="common">Mustard</name>
    <dbReference type="NCBI Taxonomy" id="69181"/>
    <lineage>
        <taxon>Eukaryota</taxon>
        <taxon>Viridiplantae</taxon>
        <taxon>Streptophyta</taxon>
        <taxon>Embryophyta</taxon>
        <taxon>Tracheophyta</taxon>
        <taxon>Spermatophyta</taxon>
        <taxon>Magnoliopsida</taxon>
        <taxon>eudicotyledons</taxon>
        <taxon>Gunneridae</taxon>
        <taxon>Pentapetalae</taxon>
        <taxon>rosids</taxon>
        <taxon>malvids</taxon>
        <taxon>Brassicales</taxon>
        <taxon>Brassicaceae</taxon>
        <taxon>Brassiceae</taxon>
        <taxon>Brassica</taxon>
    </lineage>
</organism>
<dbReference type="EMBL" id="QGKX02000088">
    <property type="protein sequence ID" value="KAF3589235.1"/>
    <property type="molecule type" value="Genomic_DNA"/>
</dbReference>